<feature type="region of interest" description="Disordered" evidence="1">
    <location>
        <begin position="57"/>
        <end position="77"/>
    </location>
</feature>
<dbReference type="InterPro" id="IPR013783">
    <property type="entry name" value="Ig-like_fold"/>
</dbReference>
<keyword evidence="4" id="KW-1185">Reference proteome</keyword>
<accession>A0A670K249</accession>
<reference evidence="3 4" key="1">
    <citation type="journal article" date="2019" name="Proc. Natl. Acad. Sci. U.S.A.">
        <title>Regulatory changes in pterin and carotenoid genes underlie balanced color polymorphisms in the wall lizard.</title>
        <authorList>
            <person name="Andrade P."/>
            <person name="Pinho C."/>
            <person name="Perez I de Lanuza G."/>
            <person name="Afonso S."/>
            <person name="Brejcha J."/>
            <person name="Rubin C.J."/>
            <person name="Wallerman O."/>
            <person name="Pereira P."/>
            <person name="Sabatino S.J."/>
            <person name="Bellati A."/>
            <person name="Pellitteri-Rosa D."/>
            <person name="Bosakova Z."/>
            <person name="Bunikis I."/>
            <person name="Carretero M.A."/>
            <person name="Feiner N."/>
            <person name="Marsik P."/>
            <person name="Pauperio F."/>
            <person name="Salvi D."/>
            <person name="Soler L."/>
            <person name="While G.M."/>
            <person name="Uller T."/>
            <person name="Font E."/>
            <person name="Andersson L."/>
            <person name="Carneiro M."/>
        </authorList>
    </citation>
    <scope>NUCLEOTIDE SEQUENCE</scope>
</reference>
<protein>
    <recommendedName>
        <fullName evidence="2">Ig-like domain-containing protein</fullName>
    </recommendedName>
</protein>
<dbReference type="OMA" id="CLAWESN"/>
<proteinExistence type="predicted"/>
<evidence type="ECO:0000256" key="1">
    <source>
        <dbReference type="SAM" id="MobiDB-lite"/>
    </source>
</evidence>
<dbReference type="Proteomes" id="UP000472272">
    <property type="component" value="Chromosome 16"/>
</dbReference>
<name>A0A670K249_PODMU</name>
<dbReference type="InterPro" id="IPR007110">
    <property type="entry name" value="Ig-like_dom"/>
</dbReference>
<dbReference type="InterPro" id="IPR013106">
    <property type="entry name" value="Ig_V-set"/>
</dbReference>
<evidence type="ECO:0000313" key="4">
    <source>
        <dbReference type="Proteomes" id="UP000472272"/>
    </source>
</evidence>
<organism evidence="3 4">
    <name type="scientific">Podarcis muralis</name>
    <name type="common">Wall lizard</name>
    <name type="synonym">Lacerta muralis</name>
    <dbReference type="NCBI Taxonomy" id="64176"/>
    <lineage>
        <taxon>Eukaryota</taxon>
        <taxon>Metazoa</taxon>
        <taxon>Chordata</taxon>
        <taxon>Craniata</taxon>
        <taxon>Vertebrata</taxon>
        <taxon>Euteleostomi</taxon>
        <taxon>Lepidosauria</taxon>
        <taxon>Squamata</taxon>
        <taxon>Bifurcata</taxon>
        <taxon>Unidentata</taxon>
        <taxon>Episquamata</taxon>
        <taxon>Laterata</taxon>
        <taxon>Lacertibaenia</taxon>
        <taxon>Lacertidae</taxon>
        <taxon>Podarcis</taxon>
    </lineage>
</organism>
<evidence type="ECO:0000313" key="3">
    <source>
        <dbReference type="Ensembl" id="ENSPMRP00000029022.1"/>
    </source>
</evidence>
<feature type="domain" description="Ig-like" evidence="2">
    <location>
        <begin position="15"/>
        <end position="113"/>
    </location>
</feature>
<dbReference type="SUPFAM" id="SSF48726">
    <property type="entry name" value="Immunoglobulin"/>
    <property type="match status" value="1"/>
</dbReference>
<reference evidence="3" key="2">
    <citation type="submission" date="2025-08" db="UniProtKB">
        <authorList>
            <consortium name="Ensembl"/>
        </authorList>
    </citation>
    <scope>IDENTIFICATION</scope>
</reference>
<dbReference type="Gene3D" id="2.60.40.10">
    <property type="entry name" value="Immunoglobulins"/>
    <property type="match status" value="1"/>
</dbReference>
<evidence type="ECO:0000259" key="2">
    <source>
        <dbReference type="PROSITE" id="PS50835"/>
    </source>
</evidence>
<dbReference type="SMART" id="SM00406">
    <property type="entry name" value="IGv"/>
    <property type="match status" value="1"/>
</dbReference>
<dbReference type="InterPro" id="IPR036179">
    <property type="entry name" value="Ig-like_dom_sf"/>
</dbReference>
<dbReference type="SMART" id="SM00409">
    <property type="entry name" value="IG"/>
    <property type="match status" value="1"/>
</dbReference>
<dbReference type="InterPro" id="IPR003599">
    <property type="entry name" value="Ig_sub"/>
</dbReference>
<dbReference type="PANTHER" id="PTHR23267">
    <property type="entry name" value="IMMUNOGLOBULIN LIGHT CHAIN"/>
    <property type="match status" value="1"/>
</dbReference>
<dbReference type="InterPro" id="IPR050150">
    <property type="entry name" value="IgV_Light_Chain"/>
</dbReference>
<dbReference type="PROSITE" id="PS50835">
    <property type="entry name" value="IG_LIKE"/>
    <property type="match status" value="1"/>
</dbReference>
<reference evidence="3" key="3">
    <citation type="submission" date="2025-09" db="UniProtKB">
        <authorList>
            <consortium name="Ensembl"/>
        </authorList>
    </citation>
    <scope>IDENTIFICATION</scope>
</reference>
<dbReference type="AlphaFoldDB" id="A0A670K249"/>
<dbReference type="Pfam" id="PF07686">
    <property type="entry name" value="V-set"/>
    <property type="match status" value="1"/>
</dbReference>
<dbReference type="Ensembl" id="ENSPMRT00000030790.1">
    <property type="protein sequence ID" value="ENSPMRP00000029022.1"/>
    <property type="gene ID" value="ENSPMRG00000018760.1"/>
</dbReference>
<dbReference type="GeneTree" id="ENSGT00940000154179"/>
<sequence length="117" mass="12649">MLSPLFFMTSVSSQPTLTQPPASSSVALGQTAKLSCTVSHGGSWHYFQWHQQKPGQAPRLVVGGTSTRGEGIPDRFTGSSSANPYYLTISNTQAEDEAVYYCLAWESNSKTFHIGST</sequence>